<feature type="compositionally biased region" description="Low complexity" evidence="1">
    <location>
        <begin position="27"/>
        <end position="45"/>
    </location>
</feature>
<organism evidence="2 3">
    <name type="scientific">Stachybotrys elegans</name>
    <dbReference type="NCBI Taxonomy" id="80388"/>
    <lineage>
        <taxon>Eukaryota</taxon>
        <taxon>Fungi</taxon>
        <taxon>Dikarya</taxon>
        <taxon>Ascomycota</taxon>
        <taxon>Pezizomycotina</taxon>
        <taxon>Sordariomycetes</taxon>
        <taxon>Hypocreomycetidae</taxon>
        <taxon>Hypocreales</taxon>
        <taxon>Stachybotryaceae</taxon>
        <taxon>Stachybotrys</taxon>
    </lineage>
</organism>
<comment type="caution">
    <text evidence="2">The sequence shown here is derived from an EMBL/GenBank/DDBJ whole genome shotgun (WGS) entry which is preliminary data.</text>
</comment>
<dbReference type="OrthoDB" id="5226162at2759"/>
<reference evidence="2" key="1">
    <citation type="journal article" date="2021" name="Nat. Commun.">
        <title>Genetic determinants of endophytism in the Arabidopsis root mycobiome.</title>
        <authorList>
            <person name="Mesny F."/>
            <person name="Miyauchi S."/>
            <person name="Thiergart T."/>
            <person name="Pickel B."/>
            <person name="Atanasova L."/>
            <person name="Karlsson M."/>
            <person name="Huettel B."/>
            <person name="Barry K.W."/>
            <person name="Haridas S."/>
            <person name="Chen C."/>
            <person name="Bauer D."/>
            <person name="Andreopoulos W."/>
            <person name="Pangilinan J."/>
            <person name="LaButti K."/>
            <person name="Riley R."/>
            <person name="Lipzen A."/>
            <person name="Clum A."/>
            <person name="Drula E."/>
            <person name="Henrissat B."/>
            <person name="Kohler A."/>
            <person name="Grigoriev I.V."/>
            <person name="Martin F.M."/>
            <person name="Hacquard S."/>
        </authorList>
    </citation>
    <scope>NUCLEOTIDE SEQUENCE</scope>
    <source>
        <strain evidence="2">MPI-CAGE-CH-0235</strain>
    </source>
</reference>
<keyword evidence="3" id="KW-1185">Reference proteome</keyword>
<dbReference type="AlphaFoldDB" id="A0A8K0STJ1"/>
<sequence length="255" mass="28477">MHVLGGGFSQRRKSSKRPRDLHIRKVSFSGSSLSSLASNDSSASSRTFGGHSHADSAIALDPLQLHPTFSAAPPRLSERPYIKNRPAASPRWEEAVSYFDDDSTDDESYDDESELADDDDQSQEHHHHHQQGGDMLPPHASPADHAQLDTQQPQDYFLQQLAKRPPMPRSRWSESTVHSIESLASTSTLATPVPVAGIPNFSYKRAAVTRRPTLKTDPADDFMKRGGWKRRGIVFQNDEARSEDVEEQREYDFAG</sequence>
<accession>A0A8K0STJ1</accession>
<proteinExistence type="predicted"/>
<gene>
    <name evidence="2" type="ORF">B0I35DRAFT_433872</name>
</gene>
<evidence type="ECO:0000313" key="3">
    <source>
        <dbReference type="Proteomes" id="UP000813444"/>
    </source>
</evidence>
<feature type="region of interest" description="Disordered" evidence="1">
    <location>
        <begin position="67"/>
        <end position="155"/>
    </location>
</feature>
<feature type="region of interest" description="Disordered" evidence="1">
    <location>
        <begin position="1"/>
        <end position="53"/>
    </location>
</feature>
<dbReference type="Proteomes" id="UP000813444">
    <property type="component" value="Unassembled WGS sequence"/>
</dbReference>
<feature type="compositionally biased region" description="Acidic residues" evidence="1">
    <location>
        <begin position="99"/>
        <end position="121"/>
    </location>
</feature>
<protein>
    <submittedName>
        <fullName evidence="2">Uncharacterized protein</fullName>
    </submittedName>
</protein>
<dbReference type="EMBL" id="JAGPNK010000008">
    <property type="protein sequence ID" value="KAH7316734.1"/>
    <property type="molecule type" value="Genomic_DNA"/>
</dbReference>
<evidence type="ECO:0000313" key="2">
    <source>
        <dbReference type="EMBL" id="KAH7316734.1"/>
    </source>
</evidence>
<evidence type="ECO:0000256" key="1">
    <source>
        <dbReference type="SAM" id="MobiDB-lite"/>
    </source>
</evidence>
<name>A0A8K0STJ1_9HYPO</name>